<name>A0AAD3RY21_NEPGR</name>
<accession>A0AAD3RY21</accession>
<proteinExistence type="predicted"/>
<reference evidence="1" key="1">
    <citation type="submission" date="2023-05" db="EMBL/GenBank/DDBJ databases">
        <title>Nepenthes gracilis genome sequencing.</title>
        <authorList>
            <person name="Fukushima K."/>
        </authorList>
    </citation>
    <scope>NUCLEOTIDE SEQUENCE</scope>
    <source>
        <strain evidence="1">SING2019-196</strain>
    </source>
</reference>
<dbReference type="EMBL" id="BSYO01000002">
    <property type="protein sequence ID" value="GMH00979.1"/>
    <property type="molecule type" value="Genomic_DNA"/>
</dbReference>
<keyword evidence="2" id="KW-1185">Reference proteome</keyword>
<dbReference type="Proteomes" id="UP001279734">
    <property type="component" value="Unassembled WGS sequence"/>
</dbReference>
<organism evidence="1 2">
    <name type="scientific">Nepenthes gracilis</name>
    <name type="common">Slender pitcher plant</name>
    <dbReference type="NCBI Taxonomy" id="150966"/>
    <lineage>
        <taxon>Eukaryota</taxon>
        <taxon>Viridiplantae</taxon>
        <taxon>Streptophyta</taxon>
        <taxon>Embryophyta</taxon>
        <taxon>Tracheophyta</taxon>
        <taxon>Spermatophyta</taxon>
        <taxon>Magnoliopsida</taxon>
        <taxon>eudicotyledons</taxon>
        <taxon>Gunneridae</taxon>
        <taxon>Pentapetalae</taxon>
        <taxon>Caryophyllales</taxon>
        <taxon>Nepenthaceae</taxon>
        <taxon>Nepenthes</taxon>
    </lineage>
</organism>
<protein>
    <submittedName>
        <fullName evidence="1">Uncharacterized protein</fullName>
    </submittedName>
</protein>
<evidence type="ECO:0000313" key="1">
    <source>
        <dbReference type="EMBL" id="GMH00979.1"/>
    </source>
</evidence>
<evidence type="ECO:0000313" key="2">
    <source>
        <dbReference type="Proteomes" id="UP001279734"/>
    </source>
</evidence>
<gene>
    <name evidence="1" type="ORF">Nepgr_002818</name>
</gene>
<sequence>MQTVSTPSNSRLHVITNTHSHSTLSKSKEPLQHINPLLLYATQQLQQNPTCTDQTELVLLQQFACYIHQPYCSQQQQMAPATETFHLAASS</sequence>
<comment type="caution">
    <text evidence="1">The sequence shown here is derived from an EMBL/GenBank/DDBJ whole genome shotgun (WGS) entry which is preliminary data.</text>
</comment>
<dbReference type="AlphaFoldDB" id="A0AAD3RY21"/>